<sequence>MVKLALIGGGGVRAPLFVQAALTRASKIGLSEIALMDTDGAQLEIFGTIAREIVRQQASAVTISTTTDARVAITGADFVVTTIRPGGIAGRIADERIALDLGVLGQETTGAGGFAMALRSIPIILDYARLIQELAPNAWLLNFTNPAGLVTQALHNAGFSQAVGICDSANGAQHAVAHWLGISSRQVDAELFGLNHLSFSPRVLVDGVDVLPRALADDRFLDSSAQRVFERSLVRRHGVWLNEYLYYFYYAEKAVAALQAGPSRGEEIGLLNAELQGQLAEIDLTADPAAGLAAYFAYEQRRSGSYMRSARQTTAIEEAPVAPDGEGYAGVALDIIEALTGGRALRTGLNVPNQGAIAALRDDDIVEVACTIDADGIRPVAVGNLPEQQSYLIQSVKHYERLTVAAIAARDRVLAIEALAAHPLVLSYSRATPLVDQYLAAHADFTGDWS</sequence>
<dbReference type="InterPro" id="IPR015955">
    <property type="entry name" value="Lactate_DH/Glyco_Ohase_4_C"/>
</dbReference>
<keyword evidence="14" id="KW-1185">Reference proteome</keyword>
<evidence type="ECO:0000256" key="2">
    <source>
        <dbReference type="ARBA" id="ARBA00022723"/>
    </source>
</evidence>
<evidence type="ECO:0000256" key="10">
    <source>
        <dbReference type="PIRSR" id="PIRSR601088-4"/>
    </source>
</evidence>
<evidence type="ECO:0000256" key="3">
    <source>
        <dbReference type="ARBA" id="ARBA00022801"/>
    </source>
</evidence>
<feature type="binding site" evidence="8">
    <location>
        <position position="91"/>
    </location>
    <ligand>
        <name>substrate</name>
    </ligand>
</feature>
<keyword evidence="9" id="KW-0533">Nickel</keyword>
<dbReference type="PANTHER" id="PTHR32092">
    <property type="entry name" value="6-PHOSPHO-BETA-GLUCOSIDASE-RELATED"/>
    <property type="match status" value="1"/>
</dbReference>
<proteinExistence type="inferred from homology"/>
<evidence type="ECO:0000256" key="5">
    <source>
        <dbReference type="ARBA" id="ARBA00023211"/>
    </source>
</evidence>
<dbReference type="SUPFAM" id="SSF51735">
    <property type="entry name" value="NAD(P)-binding Rossmann-fold domains"/>
    <property type="match status" value="1"/>
</dbReference>
<dbReference type="AlphaFoldDB" id="A0A0F5Q8U3"/>
<keyword evidence="9" id="KW-0170">Cobalt</keyword>
<evidence type="ECO:0000259" key="12">
    <source>
        <dbReference type="Pfam" id="PF11975"/>
    </source>
</evidence>
<dbReference type="Pfam" id="PF02056">
    <property type="entry name" value="Glyco_hydro_4"/>
    <property type="match status" value="1"/>
</dbReference>
<keyword evidence="4 11" id="KW-0520">NAD</keyword>
<evidence type="ECO:0000256" key="4">
    <source>
        <dbReference type="ARBA" id="ARBA00023027"/>
    </source>
</evidence>
<feature type="active site" description="Proton donor" evidence="7">
    <location>
        <position position="167"/>
    </location>
</feature>
<dbReference type="GO" id="GO:0004553">
    <property type="term" value="F:hydrolase activity, hydrolyzing O-glycosyl compounds"/>
    <property type="evidence" value="ECO:0007669"/>
    <property type="project" value="InterPro"/>
</dbReference>
<dbReference type="InterPro" id="IPR022616">
    <property type="entry name" value="Glyco_hydro_4_C"/>
</dbReference>
<dbReference type="PATRIC" id="fig|1293439.3.peg.2199"/>
<reference evidence="13 14" key="1">
    <citation type="submission" date="2015-03" db="EMBL/GenBank/DDBJ databases">
        <authorList>
            <person name="Lepp D."/>
            <person name="Hassan Y.I."/>
            <person name="Li X.-Z."/>
            <person name="Zhou T."/>
        </authorList>
    </citation>
    <scope>NUCLEOTIDE SEQUENCE [LARGE SCALE GENOMIC DNA]</scope>
    <source>
        <strain evidence="13 14">E84</strain>
    </source>
</reference>
<gene>
    <name evidence="13" type="ORF">WH87_12955</name>
</gene>
<name>A0A0F5Q8U3_9HYPH</name>
<comment type="cofactor">
    <cofactor evidence="11">
        <name>NAD(+)</name>
        <dbReference type="ChEBI" id="CHEBI:57540"/>
    </cofactor>
    <text evidence="11">Binds 1 NAD(+) per subunit.</text>
</comment>
<evidence type="ECO:0000313" key="13">
    <source>
        <dbReference type="EMBL" id="KKC37427.1"/>
    </source>
</evidence>
<dbReference type="RefSeq" id="WP_046137373.1">
    <property type="nucleotide sequence ID" value="NZ_LANJ01000019.1"/>
</dbReference>
<evidence type="ECO:0000256" key="7">
    <source>
        <dbReference type="PIRSR" id="PIRSR601088-1"/>
    </source>
</evidence>
<accession>A0A0F5Q8U3</accession>
<evidence type="ECO:0000256" key="11">
    <source>
        <dbReference type="RuleBase" id="RU361152"/>
    </source>
</evidence>
<keyword evidence="3 11" id="KW-0378">Hydrolase</keyword>
<feature type="binding site" evidence="9">
    <location>
        <position position="196"/>
    </location>
    <ligand>
        <name>Mn(2+)</name>
        <dbReference type="ChEBI" id="CHEBI:29035"/>
    </ligand>
</feature>
<evidence type="ECO:0000256" key="8">
    <source>
        <dbReference type="PIRSR" id="PIRSR601088-2"/>
    </source>
</evidence>
<dbReference type="GO" id="GO:0005975">
    <property type="term" value="P:carbohydrate metabolic process"/>
    <property type="evidence" value="ECO:0007669"/>
    <property type="project" value="InterPro"/>
</dbReference>
<feature type="domain" description="Glycosyl hydrolase family 4 C-terminal" evidence="12">
    <location>
        <begin position="192"/>
        <end position="425"/>
    </location>
</feature>
<keyword evidence="6 11" id="KW-0326">Glycosidase</keyword>
<dbReference type="SUPFAM" id="SSF56327">
    <property type="entry name" value="LDH C-terminal domain-like"/>
    <property type="match status" value="1"/>
</dbReference>
<protein>
    <submittedName>
        <fullName evidence="13">Glycosyl hydrolase</fullName>
    </submittedName>
</protein>
<dbReference type="STRING" id="1293439.WH87_12955"/>
<dbReference type="EMBL" id="LANJ01000019">
    <property type="protein sequence ID" value="KKC37427.1"/>
    <property type="molecule type" value="Genomic_DNA"/>
</dbReference>
<dbReference type="GO" id="GO:0046872">
    <property type="term" value="F:metal ion binding"/>
    <property type="evidence" value="ECO:0007669"/>
    <property type="project" value="UniProtKB-KW"/>
</dbReference>
<dbReference type="Gene3D" id="3.90.110.10">
    <property type="entry name" value="Lactate dehydrogenase/glycoside hydrolase, family 4, C-terminal"/>
    <property type="match status" value="1"/>
</dbReference>
<dbReference type="GO" id="GO:0016616">
    <property type="term" value="F:oxidoreductase activity, acting on the CH-OH group of donors, NAD or NADP as acceptor"/>
    <property type="evidence" value="ECO:0007669"/>
    <property type="project" value="InterPro"/>
</dbReference>
<evidence type="ECO:0000256" key="6">
    <source>
        <dbReference type="ARBA" id="ARBA00023295"/>
    </source>
</evidence>
<keyword evidence="2 9" id="KW-0479">Metal-binding</keyword>
<dbReference type="Proteomes" id="UP000033411">
    <property type="component" value="Unassembled WGS sequence"/>
</dbReference>
<comment type="caution">
    <text evidence="13">The sequence shown here is derived from an EMBL/GenBank/DDBJ whole genome shotgun (WGS) entry which is preliminary data.</text>
</comment>
<evidence type="ECO:0000313" key="14">
    <source>
        <dbReference type="Proteomes" id="UP000033411"/>
    </source>
</evidence>
<dbReference type="Gene3D" id="3.40.50.720">
    <property type="entry name" value="NAD(P)-binding Rossmann-like Domain"/>
    <property type="match status" value="1"/>
</dbReference>
<organism evidence="13 14">
    <name type="scientific">Devosia epidermidihirudinis</name>
    <dbReference type="NCBI Taxonomy" id="1293439"/>
    <lineage>
        <taxon>Bacteria</taxon>
        <taxon>Pseudomonadati</taxon>
        <taxon>Pseudomonadota</taxon>
        <taxon>Alphaproteobacteria</taxon>
        <taxon>Hyphomicrobiales</taxon>
        <taxon>Devosiaceae</taxon>
        <taxon>Devosia</taxon>
    </lineage>
</organism>
<comment type="similarity">
    <text evidence="1 11">Belongs to the glycosyl hydrolase 4 family.</text>
</comment>
<evidence type="ECO:0000256" key="1">
    <source>
        <dbReference type="ARBA" id="ARBA00010141"/>
    </source>
</evidence>
<feature type="binding site" evidence="9">
    <location>
        <position position="166"/>
    </location>
    <ligand>
        <name>Mn(2+)</name>
        <dbReference type="ChEBI" id="CHEBI:29035"/>
    </ligand>
</feature>
<feature type="site" description="Increases basicity of active site Tyr" evidence="10">
    <location>
        <position position="107"/>
    </location>
</feature>
<dbReference type="OrthoDB" id="9767022at2"/>
<dbReference type="InterPro" id="IPR036291">
    <property type="entry name" value="NAD(P)-bd_dom_sf"/>
</dbReference>
<feature type="active site" description="Proton acceptor" evidence="7">
    <location>
        <position position="244"/>
    </location>
</feature>
<dbReference type="PRINTS" id="PR00732">
    <property type="entry name" value="GLHYDRLASE4"/>
</dbReference>
<dbReference type="Pfam" id="PF11975">
    <property type="entry name" value="Glyco_hydro_4C"/>
    <property type="match status" value="1"/>
</dbReference>
<keyword evidence="9" id="KW-0408">Iron</keyword>
<dbReference type="InterPro" id="IPR001088">
    <property type="entry name" value="Glyco_hydro_4"/>
</dbReference>
<keyword evidence="5 9" id="KW-0464">Manganese</keyword>
<dbReference type="PANTHER" id="PTHR32092:SF5">
    <property type="entry name" value="6-PHOSPHO-BETA-GLUCOSIDASE"/>
    <property type="match status" value="1"/>
</dbReference>
<evidence type="ECO:0000256" key="9">
    <source>
        <dbReference type="PIRSR" id="PIRSR601088-3"/>
    </source>
</evidence>
<feature type="binding site" evidence="8">
    <location>
        <position position="145"/>
    </location>
    <ligand>
        <name>substrate</name>
    </ligand>
</feature>